<dbReference type="PANTHER" id="PTHR45626">
    <property type="entry name" value="TRANSCRIPTION TERMINATION FACTOR 2-RELATED"/>
    <property type="match status" value="1"/>
</dbReference>
<evidence type="ECO:0000256" key="4">
    <source>
        <dbReference type="ARBA" id="ARBA00022840"/>
    </source>
</evidence>
<dbReference type="InterPro" id="IPR000330">
    <property type="entry name" value="SNF2_N"/>
</dbReference>
<dbReference type="STRING" id="1257118.L8H0V9"/>
<evidence type="ECO:0000313" key="7">
    <source>
        <dbReference type="EMBL" id="ELR18890.1"/>
    </source>
</evidence>
<keyword evidence="4" id="KW-0067">ATP-binding</keyword>
<dbReference type="Pfam" id="PF00176">
    <property type="entry name" value="SNF2-rel_dom"/>
    <property type="match status" value="1"/>
</dbReference>
<dbReference type="GO" id="GO:0004386">
    <property type="term" value="F:helicase activity"/>
    <property type="evidence" value="ECO:0007669"/>
    <property type="project" value="UniProtKB-KW"/>
</dbReference>
<evidence type="ECO:0000256" key="1">
    <source>
        <dbReference type="ARBA" id="ARBA00022741"/>
    </source>
</evidence>
<dbReference type="RefSeq" id="XP_004340949.1">
    <property type="nucleotide sequence ID" value="XM_004340901.1"/>
</dbReference>
<proteinExistence type="predicted"/>
<evidence type="ECO:0000256" key="3">
    <source>
        <dbReference type="ARBA" id="ARBA00022806"/>
    </source>
</evidence>
<dbReference type="GO" id="GO:0005524">
    <property type="term" value="F:ATP binding"/>
    <property type="evidence" value="ECO:0007669"/>
    <property type="project" value="UniProtKB-KW"/>
</dbReference>
<dbReference type="PANTHER" id="PTHR45626:SF17">
    <property type="entry name" value="HELICASE-LIKE TRANSCRIPTION FACTOR"/>
    <property type="match status" value="1"/>
</dbReference>
<evidence type="ECO:0000313" key="8">
    <source>
        <dbReference type="Proteomes" id="UP000011083"/>
    </source>
</evidence>
<dbReference type="GO" id="GO:0006281">
    <property type="term" value="P:DNA repair"/>
    <property type="evidence" value="ECO:0007669"/>
    <property type="project" value="TreeGrafter"/>
</dbReference>
<dbReference type="KEGG" id="acan:ACA1_037440"/>
<feature type="region of interest" description="Disordered" evidence="5">
    <location>
        <begin position="345"/>
        <end position="365"/>
    </location>
</feature>
<dbReference type="GO" id="GO:0016787">
    <property type="term" value="F:hydrolase activity"/>
    <property type="evidence" value="ECO:0007669"/>
    <property type="project" value="UniProtKB-KW"/>
</dbReference>
<accession>L8H0V9</accession>
<reference evidence="7 8" key="1">
    <citation type="journal article" date="2013" name="Genome Biol.">
        <title>Genome of Acanthamoeba castellanii highlights extensive lateral gene transfer and early evolution of tyrosine kinase signaling.</title>
        <authorList>
            <person name="Clarke M."/>
            <person name="Lohan A.J."/>
            <person name="Liu B."/>
            <person name="Lagkouvardos I."/>
            <person name="Roy S."/>
            <person name="Zafar N."/>
            <person name="Bertelli C."/>
            <person name="Schilde C."/>
            <person name="Kianianmomeni A."/>
            <person name="Burglin T.R."/>
            <person name="Frech C."/>
            <person name="Turcotte B."/>
            <person name="Kopec K.O."/>
            <person name="Synnott J.M."/>
            <person name="Choo C."/>
            <person name="Paponov I."/>
            <person name="Finkler A."/>
            <person name="Soon Heng Tan C."/>
            <person name="Hutchins A.P."/>
            <person name="Weinmeier T."/>
            <person name="Rattei T."/>
            <person name="Chu J.S."/>
            <person name="Gimenez G."/>
            <person name="Irimia M."/>
            <person name="Rigden D.J."/>
            <person name="Fitzpatrick D.A."/>
            <person name="Lorenzo-Morales J."/>
            <person name="Bateman A."/>
            <person name="Chiu C.H."/>
            <person name="Tang P."/>
            <person name="Hegemann P."/>
            <person name="Fromm H."/>
            <person name="Raoult D."/>
            <person name="Greub G."/>
            <person name="Miranda-Saavedra D."/>
            <person name="Chen N."/>
            <person name="Nash P."/>
            <person name="Ginger M.L."/>
            <person name="Horn M."/>
            <person name="Schaap P."/>
            <person name="Caler L."/>
            <person name="Loftus B."/>
        </authorList>
    </citation>
    <scope>NUCLEOTIDE SEQUENCE [LARGE SCALE GENOMIC DNA]</scope>
    <source>
        <strain evidence="7 8">Neff</strain>
    </source>
</reference>
<keyword evidence="1" id="KW-0547">Nucleotide-binding</keyword>
<name>L8H0V9_ACACF</name>
<dbReference type="InterPro" id="IPR050628">
    <property type="entry name" value="SNF2_RAD54_helicase_TF"/>
</dbReference>
<feature type="domain" description="SNF2 N-terminal" evidence="6">
    <location>
        <begin position="392"/>
        <end position="594"/>
    </location>
</feature>
<evidence type="ECO:0000256" key="2">
    <source>
        <dbReference type="ARBA" id="ARBA00022801"/>
    </source>
</evidence>
<dbReference type="InterPro" id="IPR038718">
    <property type="entry name" value="SNF2-like_sf"/>
</dbReference>
<dbReference type="GO" id="GO:0008094">
    <property type="term" value="F:ATP-dependent activity, acting on DNA"/>
    <property type="evidence" value="ECO:0007669"/>
    <property type="project" value="TreeGrafter"/>
</dbReference>
<evidence type="ECO:0000256" key="5">
    <source>
        <dbReference type="SAM" id="MobiDB-lite"/>
    </source>
</evidence>
<dbReference type="Proteomes" id="UP000011083">
    <property type="component" value="Unassembled WGS sequence"/>
</dbReference>
<dbReference type="AlphaFoldDB" id="L8H0V9"/>
<dbReference type="OrthoDB" id="2105740at2759"/>
<evidence type="ECO:0000259" key="6">
    <source>
        <dbReference type="Pfam" id="PF00176"/>
    </source>
</evidence>
<keyword evidence="3" id="KW-0347">Helicase</keyword>
<dbReference type="GO" id="GO:0005634">
    <property type="term" value="C:nucleus"/>
    <property type="evidence" value="ECO:0007669"/>
    <property type="project" value="TreeGrafter"/>
</dbReference>
<dbReference type="GeneID" id="14919659"/>
<gene>
    <name evidence="7" type="ORF">ACA1_037440</name>
</gene>
<keyword evidence="8" id="KW-1185">Reference proteome</keyword>
<organism evidence="7 8">
    <name type="scientific">Acanthamoeba castellanii (strain ATCC 30010 / Neff)</name>
    <dbReference type="NCBI Taxonomy" id="1257118"/>
    <lineage>
        <taxon>Eukaryota</taxon>
        <taxon>Amoebozoa</taxon>
        <taxon>Discosea</taxon>
        <taxon>Longamoebia</taxon>
        <taxon>Centramoebida</taxon>
        <taxon>Acanthamoebidae</taxon>
        <taxon>Acanthamoeba</taxon>
    </lineage>
</organism>
<dbReference type="Gene3D" id="3.40.50.10810">
    <property type="entry name" value="Tandem AAA-ATPase domain"/>
    <property type="match status" value="1"/>
</dbReference>
<dbReference type="EMBL" id="KB007940">
    <property type="protein sequence ID" value="ELR18890.1"/>
    <property type="molecule type" value="Genomic_DNA"/>
</dbReference>
<protein>
    <recommendedName>
        <fullName evidence="6">SNF2 N-terminal domain-containing protein</fullName>
    </recommendedName>
</protein>
<dbReference type="SUPFAM" id="SSF52540">
    <property type="entry name" value="P-loop containing nucleoside triphosphate hydrolases"/>
    <property type="match status" value="1"/>
</dbReference>
<keyword evidence="2" id="KW-0378">Hydrolase</keyword>
<dbReference type="InterPro" id="IPR027417">
    <property type="entry name" value="P-loop_NTPase"/>
</dbReference>
<dbReference type="VEuPathDB" id="AmoebaDB:ACA1_037440"/>
<sequence length="598" mass="69252">MWTDGSWIRPRASFQTGAWFSLKTIVWWCAHSEGSGSLSPFSRCRWVLLNHHHWAVSFVRPDKLLCTADEEEEMESLQLMPSVQVFSQKGPGRRRVKNSGVFEQKKRKAKGKLIDEVSEEDDEHIPLYLDPPDDGTCCIDELPAETLLHIFSFIPTGAMGRAIVYAIGKPFTAWEPDTEEPAQVRNDVFGRPLCQIWSAEKRANIVSVKSLGREKEADQGYIKIPFMWYYRSNYTVNGVHEITFTKYSEPWWFARYQTKSTFENKSEPFHNPDLWRWRLVRSDENEVTGFVQFNIGHFEQLVKEGRWQTELHKEELELLITLLTQSYNIDCALYEQQTIPRWMQNKKQEEKRKRRQSASQDGSQELISGDAAAVEPFRVEQPHGVDIELYSYQRETLTWMKEVEEMVSRGLGWEVVRLLSWEEQTGSRVLFDEDATIHTYSTLDKAKHLRTLVTRGGMLADEMGLGKTLVVLSLIAMQKANVDKIIARDDELRPLDEWENEIKKHTNPRLKTYVVNTARGHEKISYKDVINADVVIVSFTFLSNRIYLTTSPSCTPAQVKSQSGDFDPLRAFSPVFHQFRWLRIVLDEGHEVMSDAEG</sequence>